<dbReference type="Gene3D" id="3.20.20.100">
    <property type="entry name" value="NADP-dependent oxidoreductase domain"/>
    <property type="match status" value="1"/>
</dbReference>
<keyword evidence="2" id="KW-0521">NADP</keyword>
<gene>
    <name evidence="5" type="ORF">CTOB1V02_LOCUS634</name>
</gene>
<dbReference type="PRINTS" id="PR00069">
    <property type="entry name" value="ALDKETRDTASE"/>
</dbReference>
<dbReference type="PROSITE" id="PS00062">
    <property type="entry name" value="ALDOKETO_REDUCTASE_2"/>
    <property type="match status" value="1"/>
</dbReference>
<reference evidence="5" key="1">
    <citation type="submission" date="2020-11" db="EMBL/GenBank/DDBJ databases">
        <authorList>
            <person name="Tran Van P."/>
        </authorList>
    </citation>
    <scope>NUCLEOTIDE SEQUENCE</scope>
</reference>
<dbReference type="AlphaFoldDB" id="A0A7R8W0V8"/>
<comment type="similarity">
    <text evidence="1">Belongs to the aldo/keto reductase family.</text>
</comment>
<dbReference type="InterPro" id="IPR036812">
    <property type="entry name" value="NAD(P)_OxRdtase_dom_sf"/>
</dbReference>
<dbReference type="OrthoDB" id="416253at2759"/>
<feature type="compositionally biased region" description="Basic and acidic residues" evidence="4">
    <location>
        <begin position="299"/>
        <end position="311"/>
    </location>
</feature>
<dbReference type="SUPFAM" id="SSF51430">
    <property type="entry name" value="NAD(P)-linked oxidoreductase"/>
    <property type="match status" value="1"/>
</dbReference>
<sequence>MPIMGLGTWQSTPEEIDTALDAALEAGYRHIDTAFMYFNETSIGNALKRWFDSGKLNREDVFITTKLPIYGNRPQDVPKFVDRSLRALQLDYLDCYLIHGPIGVNMPEDEKDLFPMKDGKLDIDMTTDLVGIWNAMEDEVDAGRIRTIGVSNFNEEQIRRLNLGARKYKVAVNQVELHAEFQQKAMRKFCSRHRIVIMAYGPLGSPGRNPALGGNPPPSLLENPIVTKIAERHSVTPAQVLLHHIAQKGIAVIPKSVTPHRIQSNREIFHFTLSPAEYRALDGLDKGPEGRSFSMERIPGVKDHPEFPLKE</sequence>
<dbReference type="InterPro" id="IPR023210">
    <property type="entry name" value="NADP_OxRdtase_dom"/>
</dbReference>
<dbReference type="InterPro" id="IPR020471">
    <property type="entry name" value="AKR"/>
</dbReference>
<dbReference type="EMBL" id="OB660083">
    <property type="protein sequence ID" value="CAD7222633.1"/>
    <property type="molecule type" value="Genomic_DNA"/>
</dbReference>
<dbReference type="PIRSF" id="PIRSF000097">
    <property type="entry name" value="AKR"/>
    <property type="match status" value="1"/>
</dbReference>
<dbReference type="Pfam" id="PF00248">
    <property type="entry name" value="Aldo_ket_red"/>
    <property type="match status" value="1"/>
</dbReference>
<accession>A0A7R8W0V8</accession>
<feature type="region of interest" description="Disordered" evidence="4">
    <location>
        <begin position="289"/>
        <end position="311"/>
    </location>
</feature>
<proteinExistence type="inferred from homology"/>
<evidence type="ECO:0000256" key="3">
    <source>
        <dbReference type="ARBA" id="ARBA00023002"/>
    </source>
</evidence>
<dbReference type="FunFam" id="3.20.20.100:FF:000006">
    <property type="entry name" value="Aldo-keto reductase family 1 member A1"/>
    <property type="match status" value="1"/>
</dbReference>
<dbReference type="PROSITE" id="PS00063">
    <property type="entry name" value="ALDOKETO_REDUCTASE_3"/>
    <property type="match status" value="1"/>
</dbReference>
<organism evidence="5">
    <name type="scientific">Cyprideis torosa</name>
    <dbReference type="NCBI Taxonomy" id="163714"/>
    <lineage>
        <taxon>Eukaryota</taxon>
        <taxon>Metazoa</taxon>
        <taxon>Ecdysozoa</taxon>
        <taxon>Arthropoda</taxon>
        <taxon>Crustacea</taxon>
        <taxon>Oligostraca</taxon>
        <taxon>Ostracoda</taxon>
        <taxon>Podocopa</taxon>
        <taxon>Podocopida</taxon>
        <taxon>Cytherocopina</taxon>
        <taxon>Cytheroidea</taxon>
        <taxon>Cytherideidae</taxon>
        <taxon>Cyprideis</taxon>
    </lineage>
</organism>
<keyword evidence="3" id="KW-0560">Oxidoreductase</keyword>
<dbReference type="PANTHER" id="PTHR11732">
    <property type="entry name" value="ALDO/KETO REDUCTASE"/>
    <property type="match status" value="1"/>
</dbReference>
<evidence type="ECO:0000256" key="4">
    <source>
        <dbReference type="SAM" id="MobiDB-lite"/>
    </source>
</evidence>
<name>A0A7R8W0V8_9CRUS</name>
<evidence type="ECO:0000256" key="1">
    <source>
        <dbReference type="ARBA" id="ARBA00007905"/>
    </source>
</evidence>
<dbReference type="InterPro" id="IPR018170">
    <property type="entry name" value="Aldo/ket_reductase_CS"/>
</dbReference>
<evidence type="ECO:0000256" key="2">
    <source>
        <dbReference type="ARBA" id="ARBA00022857"/>
    </source>
</evidence>
<dbReference type="GO" id="GO:0016491">
    <property type="term" value="F:oxidoreductase activity"/>
    <property type="evidence" value="ECO:0007669"/>
    <property type="project" value="UniProtKB-KW"/>
</dbReference>
<evidence type="ECO:0000313" key="5">
    <source>
        <dbReference type="EMBL" id="CAD7222633.1"/>
    </source>
</evidence>
<dbReference type="PROSITE" id="PS00798">
    <property type="entry name" value="ALDOKETO_REDUCTASE_1"/>
    <property type="match status" value="1"/>
</dbReference>
<protein>
    <submittedName>
        <fullName evidence="5">Uncharacterized protein</fullName>
    </submittedName>
</protein>